<dbReference type="SUPFAM" id="SSF53300">
    <property type="entry name" value="vWA-like"/>
    <property type="match status" value="1"/>
</dbReference>
<dbReference type="GO" id="GO:0038023">
    <property type="term" value="F:signaling receptor activity"/>
    <property type="evidence" value="ECO:0007669"/>
    <property type="project" value="InterPro"/>
</dbReference>
<feature type="transmembrane region" description="Helical" evidence="9">
    <location>
        <begin position="323"/>
        <end position="343"/>
    </location>
</feature>
<evidence type="ECO:0000256" key="8">
    <source>
        <dbReference type="SAM" id="MobiDB-lite"/>
    </source>
</evidence>
<evidence type="ECO:0000313" key="12">
    <source>
        <dbReference type="Proteomes" id="UP000515163"/>
    </source>
</evidence>
<evidence type="ECO:0000313" key="13">
    <source>
        <dbReference type="RefSeq" id="XP_031563270.1"/>
    </source>
</evidence>
<dbReference type="KEGG" id="aten:116298837"/>
<dbReference type="AlphaFoldDB" id="A0A6P8ID72"/>
<keyword evidence="12" id="KW-1185">Reference proteome</keyword>
<dbReference type="Gene3D" id="3.40.50.410">
    <property type="entry name" value="von Willebrand factor, type A domain"/>
    <property type="match status" value="1"/>
</dbReference>
<dbReference type="GeneID" id="116298837"/>
<proteinExistence type="inferred from homology"/>
<evidence type="ECO:0000256" key="6">
    <source>
        <dbReference type="ARBA" id="ARBA00022989"/>
    </source>
</evidence>
<dbReference type="Pfam" id="PF00092">
    <property type="entry name" value="VWA"/>
    <property type="match status" value="1"/>
</dbReference>
<dbReference type="InParanoid" id="A0A6P8ID72"/>
<evidence type="ECO:0000256" key="2">
    <source>
        <dbReference type="ARBA" id="ARBA00008095"/>
    </source>
</evidence>
<dbReference type="RefSeq" id="XP_031563270.1">
    <property type="nucleotide sequence ID" value="XM_031707410.1"/>
</dbReference>
<comment type="similarity">
    <text evidence="2">Belongs to the ATR family.</text>
</comment>
<organism evidence="12 13">
    <name type="scientific">Actinia tenebrosa</name>
    <name type="common">Australian red waratah sea anemone</name>
    <dbReference type="NCBI Taxonomy" id="6105"/>
    <lineage>
        <taxon>Eukaryota</taxon>
        <taxon>Metazoa</taxon>
        <taxon>Cnidaria</taxon>
        <taxon>Anthozoa</taxon>
        <taxon>Hexacorallia</taxon>
        <taxon>Actiniaria</taxon>
        <taxon>Actiniidae</taxon>
        <taxon>Actinia</taxon>
    </lineage>
</organism>
<feature type="region of interest" description="Disordered" evidence="8">
    <location>
        <begin position="406"/>
        <end position="434"/>
    </location>
</feature>
<dbReference type="PANTHER" id="PTHR16059:SF25">
    <property type="entry name" value="LYSOZYME"/>
    <property type="match status" value="1"/>
</dbReference>
<feature type="chain" id="PRO_5028130915" evidence="10">
    <location>
        <begin position="28"/>
        <end position="465"/>
    </location>
</feature>
<dbReference type="InterPro" id="IPR008400">
    <property type="entry name" value="Anthrax_toxin_rcpt_extracel"/>
</dbReference>
<keyword evidence="5 10" id="KW-0732">Signal</keyword>
<evidence type="ECO:0000256" key="9">
    <source>
        <dbReference type="SAM" id="Phobius"/>
    </source>
</evidence>
<sequence>MAFHRVKILSIYVSISFLLLCCSFATSQSNPKCLGAFDIYFILDKSGSVPLLDFQGGTVSFVENVTQSFISPNLGISFITFSNEAEVILKLTKNRTKIAKGLDDLRRVDPDGSTYLAGAIKKANEQIRNLGKQTASVILILTDGVLGDGTASYDQANISRQLGASVIAVGVANYEVDQLKKLASKPSEQHVFTGPSYESLTNMIDSIINKSCIEILSANPTQVCTRAPYAVTLYGNGFDKTDNKSNVICSYSFNDTYRRVQTPTEVQPNRLECPGVIVNETGSTIILQVSVNKGLTFVSSNVTITSEHCAPATEASFGIDTSLAILLAVLSLLLLAILLWWFAPLAYKKKPPKQTPAAPVPTTATNVGHGKGKWPTVDASYYGGGGVGGIAPVKVDWGDKGSTEAGSKLAKAKGAKTRTDAEGGSGGSGGRSRGFMATVRAGIAGLFSWTSRAYQRVASHRPRRG</sequence>
<name>A0A6P8ID72_ACTTE</name>
<evidence type="ECO:0000256" key="1">
    <source>
        <dbReference type="ARBA" id="ARBA00004479"/>
    </source>
</evidence>
<dbReference type="OrthoDB" id="5989705at2759"/>
<evidence type="ECO:0000256" key="4">
    <source>
        <dbReference type="ARBA" id="ARBA00022723"/>
    </source>
</evidence>
<dbReference type="Pfam" id="PF05587">
    <property type="entry name" value="Anth_Ig"/>
    <property type="match status" value="1"/>
</dbReference>
<comment type="subcellular location">
    <subcellularLocation>
        <location evidence="1">Membrane</location>
        <topology evidence="1">Single-pass type I membrane protein</topology>
    </subcellularLocation>
</comment>
<dbReference type="GO" id="GO:0046872">
    <property type="term" value="F:metal ion binding"/>
    <property type="evidence" value="ECO:0007669"/>
    <property type="project" value="UniProtKB-KW"/>
</dbReference>
<keyword evidence="6 9" id="KW-1133">Transmembrane helix</keyword>
<evidence type="ECO:0000256" key="10">
    <source>
        <dbReference type="SAM" id="SignalP"/>
    </source>
</evidence>
<keyword evidence="3 9" id="KW-0812">Transmembrane</keyword>
<evidence type="ECO:0000259" key="11">
    <source>
        <dbReference type="PROSITE" id="PS50234"/>
    </source>
</evidence>
<dbReference type="Proteomes" id="UP000515163">
    <property type="component" value="Unplaced"/>
</dbReference>
<keyword evidence="4" id="KW-0479">Metal-binding</keyword>
<dbReference type="FunCoup" id="A0A6P8ID72">
    <property type="interactions" value="871"/>
</dbReference>
<feature type="signal peptide" evidence="10">
    <location>
        <begin position="1"/>
        <end position="27"/>
    </location>
</feature>
<feature type="domain" description="VWFA" evidence="11">
    <location>
        <begin position="38"/>
        <end position="207"/>
    </location>
</feature>
<dbReference type="InterPro" id="IPR036465">
    <property type="entry name" value="vWFA_dom_sf"/>
</dbReference>
<evidence type="ECO:0000256" key="5">
    <source>
        <dbReference type="ARBA" id="ARBA00022729"/>
    </source>
</evidence>
<dbReference type="PANTHER" id="PTHR16059">
    <property type="entry name" value="ANTHRAX TOXIN RECEPTOR"/>
    <property type="match status" value="1"/>
</dbReference>
<dbReference type="PROSITE" id="PS50234">
    <property type="entry name" value="VWFA"/>
    <property type="match status" value="1"/>
</dbReference>
<keyword evidence="7 9" id="KW-0472">Membrane</keyword>
<protein>
    <submittedName>
        <fullName evidence="13">Anthrax toxin receptor 1-like</fullName>
    </submittedName>
</protein>
<dbReference type="InterPro" id="IPR002035">
    <property type="entry name" value="VWF_A"/>
</dbReference>
<dbReference type="GO" id="GO:0016020">
    <property type="term" value="C:membrane"/>
    <property type="evidence" value="ECO:0007669"/>
    <property type="project" value="UniProtKB-SubCell"/>
</dbReference>
<gene>
    <name evidence="13" type="primary">LOC116298837</name>
</gene>
<evidence type="ECO:0000256" key="7">
    <source>
        <dbReference type="ARBA" id="ARBA00023136"/>
    </source>
</evidence>
<reference evidence="13" key="1">
    <citation type="submission" date="2025-08" db="UniProtKB">
        <authorList>
            <consortium name="RefSeq"/>
        </authorList>
    </citation>
    <scope>IDENTIFICATION</scope>
    <source>
        <tissue evidence="13">Tentacle</tissue>
    </source>
</reference>
<dbReference type="SMART" id="SM00327">
    <property type="entry name" value="VWA"/>
    <property type="match status" value="1"/>
</dbReference>
<evidence type="ECO:0000256" key="3">
    <source>
        <dbReference type="ARBA" id="ARBA00022692"/>
    </source>
</evidence>
<feature type="compositionally biased region" description="Gly residues" evidence="8">
    <location>
        <begin position="423"/>
        <end position="432"/>
    </location>
</feature>
<accession>A0A6P8ID72</accession>